<evidence type="ECO:0000256" key="3">
    <source>
        <dbReference type="ARBA" id="ARBA00022634"/>
    </source>
</evidence>
<name>A0A0C1TT10_9BACT</name>
<keyword evidence="3" id="KW-0237">DNA synthesis</keyword>
<accession>A0A0C1TT10</accession>
<dbReference type="RefSeq" id="WP_039645068.1">
    <property type="nucleotide sequence ID" value="NZ_JXBL01000001.1"/>
</dbReference>
<dbReference type="GO" id="GO:0000166">
    <property type="term" value="F:nucleotide binding"/>
    <property type="evidence" value="ECO:0007669"/>
    <property type="project" value="UniProtKB-KW"/>
</dbReference>
<dbReference type="Pfam" id="PF12637">
    <property type="entry name" value="TSCPD"/>
    <property type="match status" value="1"/>
</dbReference>
<organism evidence="7 8">
    <name type="scientific">Geobacter soli</name>
    <dbReference type="NCBI Taxonomy" id="1510391"/>
    <lineage>
        <taxon>Bacteria</taxon>
        <taxon>Pseudomonadati</taxon>
        <taxon>Thermodesulfobacteriota</taxon>
        <taxon>Desulfuromonadia</taxon>
        <taxon>Geobacterales</taxon>
        <taxon>Geobacteraceae</taxon>
        <taxon>Geobacter</taxon>
    </lineage>
</organism>
<comment type="catalytic activity">
    <reaction evidence="5">
        <text>a 2'-deoxyribonucleoside 5'-diphosphate + [thioredoxin]-disulfide + H2O = a ribonucleoside 5'-diphosphate + [thioredoxin]-dithiol</text>
        <dbReference type="Rhea" id="RHEA:23252"/>
        <dbReference type="Rhea" id="RHEA-COMP:10698"/>
        <dbReference type="Rhea" id="RHEA-COMP:10700"/>
        <dbReference type="ChEBI" id="CHEBI:15377"/>
        <dbReference type="ChEBI" id="CHEBI:29950"/>
        <dbReference type="ChEBI" id="CHEBI:50058"/>
        <dbReference type="ChEBI" id="CHEBI:57930"/>
        <dbReference type="ChEBI" id="CHEBI:73316"/>
        <dbReference type="EC" id="1.17.4.1"/>
    </reaction>
</comment>
<evidence type="ECO:0000256" key="1">
    <source>
        <dbReference type="ARBA" id="ARBA00007405"/>
    </source>
</evidence>
<dbReference type="EMBL" id="JXBL01000001">
    <property type="protein sequence ID" value="KIE42468.1"/>
    <property type="molecule type" value="Genomic_DNA"/>
</dbReference>
<evidence type="ECO:0000256" key="4">
    <source>
        <dbReference type="ARBA" id="ARBA00022741"/>
    </source>
</evidence>
<proteinExistence type="inferred from homology"/>
<reference evidence="7 8" key="1">
    <citation type="submission" date="2015-01" db="EMBL/GenBank/DDBJ databases">
        <title>Genome sequence of the anaerobic bacterium Geobacter soli GSS01, a dissimilatory Fe(III) reducer from soil.</title>
        <authorList>
            <person name="Yang G."/>
            <person name="Zhou S."/>
        </authorList>
    </citation>
    <scope>NUCLEOTIDE SEQUENCE [LARGE SCALE GENOMIC DNA]</scope>
    <source>
        <strain evidence="7 8">GSS01</strain>
    </source>
</reference>
<evidence type="ECO:0000313" key="8">
    <source>
        <dbReference type="Proteomes" id="UP000031433"/>
    </source>
</evidence>
<gene>
    <name evidence="7" type="ORF">SE37_07400</name>
</gene>
<feature type="domain" description="TSCPD" evidence="6">
    <location>
        <begin position="6"/>
        <end position="102"/>
    </location>
</feature>
<dbReference type="InterPro" id="IPR024434">
    <property type="entry name" value="TSCPD_dom"/>
</dbReference>
<evidence type="ECO:0000313" key="7">
    <source>
        <dbReference type="EMBL" id="KIE42468.1"/>
    </source>
</evidence>
<sequence length="113" mass="11823">MTERKRPAALRGTTVALETNCGKLYVTVNRDPDTGLPVEVFCRFGKAGGCGSAVMDGLTRMITRGLLSGMDPQVVVRDLAGISCHLGAATCLDALAEAVALALDEGRGEDRCP</sequence>
<comment type="similarity">
    <text evidence="1">Belongs to the ribonucleoside diphosphate reductase class-2 family.</text>
</comment>
<keyword evidence="4" id="KW-0547">Nucleotide-binding</keyword>
<dbReference type="AlphaFoldDB" id="A0A0C1TT10"/>
<dbReference type="EC" id="1.17.4.1" evidence="2"/>
<dbReference type="GO" id="GO:0004748">
    <property type="term" value="F:ribonucleoside-diphosphate reductase activity, thioredoxin disulfide as acceptor"/>
    <property type="evidence" value="ECO:0007669"/>
    <property type="project" value="UniProtKB-EC"/>
</dbReference>
<keyword evidence="8" id="KW-1185">Reference proteome</keyword>
<dbReference type="Proteomes" id="UP000031433">
    <property type="component" value="Unassembled WGS sequence"/>
</dbReference>
<protein>
    <recommendedName>
        <fullName evidence="2">ribonucleoside-diphosphate reductase</fullName>
        <ecNumber evidence="2">1.17.4.1</ecNumber>
    </recommendedName>
</protein>
<comment type="caution">
    <text evidence="7">The sequence shown here is derived from an EMBL/GenBank/DDBJ whole genome shotgun (WGS) entry which is preliminary data.</text>
</comment>
<dbReference type="GO" id="GO:0071897">
    <property type="term" value="P:DNA biosynthetic process"/>
    <property type="evidence" value="ECO:0007669"/>
    <property type="project" value="UniProtKB-KW"/>
</dbReference>
<evidence type="ECO:0000259" key="6">
    <source>
        <dbReference type="Pfam" id="PF12637"/>
    </source>
</evidence>
<evidence type="ECO:0000256" key="2">
    <source>
        <dbReference type="ARBA" id="ARBA00012274"/>
    </source>
</evidence>
<evidence type="ECO:0000256" key="5">
    <source>
        <dbReference type="ARBA" id="ARBA00047754"/>
    </source>
</evidence>